<dbReference type="Pfam" id="PF14372">
    <property type="entry name" value="hAT-like_RNase-H"/>
    <property type="match status" value="1"/>
</dbReference>
<dbReference type="PANTHER" id="PTHR23272">
    <property type="entry name" value="BED FINGER-RELATED"/>
    <property type="match status" value="1"/>
</dbReference>
<dbReference type="AlphaFoldDB" id="A0A371F0S1"/>
<gene>
    <name evidence="2" type="ORF">CR513_48698</name>
</gene>
<dbReference type="InterPro" id="IPR025525">
    <property type="entry name" value="hAT-like_transposase_RNase-H"/>
</dbReference>
<proteinExistence type="predicted"/>
<evidence type="ECO:0000313" key="2">
    <source>
        <dbReference type="EMBL" id="RDX71891.1"/>
    </source>
</evidence>
<name>A0A371F0S1_MUCPR</name>
<dbReference type="GO" id="GO:0003677">
    <property type="term" value="F:DNA binding"/>
    <property type="evidence" value="ECO:0007669"/>
    <property type="project" value="InterPro"/>
</dbReference>
<accession>A0A371F0S1</accession>
<protein>
    <recommendedName>
        <fullName evidence="1">hAT-like transposase RNase-H fold domain-containing protein</fullName>
    </recommendedName>
</protein>
<evidence type="ECO:0000259" key="1">
    <source>
        <dbReference type="Pfam" id="PF14372"/>
    </source>
</evidence>
<feature type="domain" description="hAT-like transposase RNase-H fold" evidence="1">
    <location>
        <begin position="24"/>
        <end position="103"/>
    </location>
</feature>
<reference evidence="2" key="1">
    <citation type="submission" date="2018-05" db="EMBL/GenBank/DDBJ databases">
        <title>Draft genome of Mucuna pruriens seed.</title>
        <authorList>
            <person name="Nnadi N.E."/>
            <person name="Vos R."/>
            <person name="Hasami M.H."/>
            <person name="Devisetty U.K."/>
            <person name="Aguiy J.C."/>
        </authorList>
    </citation>
    <scope>NUCLEOTIDE SEQUENCE [LARGE SCALE GENOMIC DNA]</scope>
    <source>
        <strain evidence="2">JCA_2017</strain>
    </source>
</reference>
<organism evidence="2 3">
    <name type="scientific">Mucuna pruriens</name>
    <name type="common">Velvet bean</name>
    <name type="synonym">Dolichos pruriens</name>
    <dbReference type="NCBI Taxonomy" id="157652"/>
    <lineage>
        <taxon>Eukaryota</taxon>
        <taxon>Viridiplantae</taxon>
        <taxon>Streptophyta</taxon>
        <taxon>Embryophyta</taxon>
        <taxon>Tracheophyta</taxon>
        <taxon>Spermatophyta</taxon>
        <taxon>Magnoliopsida</taxon>
        <taxon>eudicotyledons</taxon>
        <taxon>Gunneridae</taxon>
        <taxon>Pentapetalae</taxon>
        <taxon>rosids</taxon>
        <taxon>fabids</taxon>
        <taxon>Fabales</taxon>
        <taxon>Fabaceae</taxon>
        <taxon>Papilionoideae</taxon>
        <taxon>50 kb inversion clade</taxon>
        <taxon>NPAAA clade</taxon>
        <taxon>indigoferoid/millettioid clade</taxon>
        <taxon>Phaseoleae</taxon>
        <taxon>Mucuna</taxon>
    </lineage>
</organism>
<comment type="caution">
    <text evidence="2">The sequence shown here is derived from an EMBL/GenBank/DDBJ whole genome shotgun (WGS) entry which is preliminary data.</text>
</comment>
<dbReference type="EMBL" id="QJKJ01011150">
    <property type="protein sequence ID" value="RDX71891.1"/>
    <property type="molecule type" value="Genomic_DNA"/>
</dbReference>
<dbReference type="OrthoDB" id="1607513at2759"/>
<sequence length="175" mass="21001">MKRVEDMCRFLLPFYDITTLISDTIWKTHCLLVENVRDKNEVIKSMVEIMMMKFYKYWDEYSVVLVTGATFDLRMKLETLGYCYKNIDPLTWEIKLEEVRKNCTSFSPNILPKVLLLFFTSIRLFASHHLELKVHKLQASSKTRRTQLNTYLDELWVILWNKWMYCGGKIIAIYF</sequence>
<keyword evidence="3" id="KW-1185">Reference proteome</keyword>
<dbReference type="Proteomes" id="UP000257109">
    <property type="component" value="Unassembled WGS sequence"/>
</dbReference>
<evidence type="ECO:0000313" key="3">
    <source>
        <dbReference type="Proteomes" id="UP000257109"/>
    </source>
</evidence>
<feature type="non-terminal residue" evidence="2">
    <location>
        <position position="1"/>
    </location>
</feature>
<dbReference type="PANTHER" id="PTHR23272:SF166">
    <property type="entry name" value="ZINC FINGER BED DOMAIN-CONTAINING PROTEIN RICESLEEPER 2-LIKE ISOFORM X1"/>
    <property type="match status" value="1"/>
</dbReference>